<name>A0A0J6FA17_COCPO</name>
<dbReference type="Proteomes" id="UP000054567">
    <property type="component" value="Unassembled WGS sequence"/>
</dbReference>
<proteinExistence type="predicted"/>
<dbReference type="AlphaFoldDB" id="A0A0J6FA17"/>
<accession>A0A0J6FA17</accession>
<sequence length="99" mass="10935">MKEESMMSTIPRGPPVILYSSGTSSMAKVPLQFNPAWKGTHERIRGHAPGSRPFTRGEVCLSKYPTAGSFKKEALLTAEVAEIGRKDSELSHFARCWNP</sequence>
<evidence type="ECO:0000313" key="2">
    <source>
        <dbReference type="Proteomes" id="UP000054567"/>
    </source>
</evidence>
<dbReference type="VEuPathDB" id="FungiDB:CPAG_03395"/>
<gene>
    <name evidence="1" type="ORF">CPAG_03395</name>
</gene>
<reference evidence="2" key="2">
    <citation type="journal article" date="2009" name="Genome Res.">
        <title>Comparative genomic analyses of the human fungal pathogens Coccidioides and their relatives.</title>
        <authorList>
            <person name="Sharpton T.J."/>
            <person name="Stajich J.E."/>
            <person name="Rounsley S.D."/>
            <person name="Gardner M.J."/>
            <person name="Wortman J.R."/>
            <person name="Jordar V.S."/>
            <person name="Maiti R."/>
            <person name="Kodira C.D."/>
            <person name="Neafsey D.E."/>
            <person name="Zeng Q."/>
            <person name="Hung C.-Y."/>
            <person name="McMahan C."/>
            <person name="Muszewska A."/>
            <person name="Grynberg M."/>
            <person name="Mandel M.A."/>
            <person name="Kellner E.M."/>
            <person name="Barker B.M."/>
            <person name="Galgiani J.N."/>
            <person name="Orbach M.J."/>
            <person name="Kirkland T.N."/>
            <person name="Cole G.T."/>
            <person name="Henn M.R."/>
            <person name="Birren B.W."/>
            <person name="Taylor J.W."/>
        </authorList>
    </citation>
    <scope>NUCLEOTIDE SEQUENCE [LARGE SCALE GENOMIC DNA]</scope>
    <source>
        <strain evidence="2">RMSCC 3488</strain>
    </source>
</reference>
<reference evidence="2" key="3">
    <citation type="journal article" date="2010" name="Genome Res.">
        <title>Population genomic sequencing of Coccidioides fungi reveals recent hybridization and transposon control.</title>
        <authorList>
            <person name="Neafsey D.E."/>
            <person name="Barker B.M."/>
            <person name="Sharpton T.J."/>
            <person name="Stajich J.E."/>
            <person name="Park D.J."/>
            <person name="Whiston E."/>
            <person name="Hung C.-Y."/>
            <person name="McMahan C."/>
            <person name="White J."/>
            <person name="Sykes S."/>
            <person name="Heiman D."/>
            <person name="Young S."/>
            <person name="Zeng Q."/>
            <person name="Abouelleil A."/>
            <person name="Aftuck L."/>
            <person name="Bessette D."/>
            <person name="Brown A."/>
            <person name="FitzGerald M."/>
            <person name="Lui A."/>
            <person name="Macdonald J.P."/>
            <person name="Priest M."/>
            <person name="Orbach M.J."/>
            <person name="Galgiani J.N."/>
            <person name="Kirkland T.N."/>
            <person name="Cole G.T."/>
            <person name="Birren B.W."/>
            <person name="Henn M.R."/>
            <person name="Taylor J.W."/>
            <person name="Rounsley S.D."/>
        </authorList>
    </citation>
    <scope>NUCLEOTIDE SEQUENCE [LARGE SCALE GENOMIC DNA]</scope>
    <source>
        <strain evidence="2">RMSCC 3488</strain>
    </source>
</reference>
<reference evidence="1 2" key="1">
    <citation type="submission" date="2007-06" db="EMBL/GenBank/DDBJ databases">
        <title>The Genome Sequence of Coccidioides posadasii RMSCC_3488.</title>
        <authorList>
            <consortium name="Coccidioides Genome Resources Consortium"/>
            <consortium name="The Broad Institute Genome Sequencing Platform"/>
            <person name="Henn M.R."/>
            <person name="Sykes S."/>
            <person name="Young S."/>
            <person name="Jaffe D."/>
            <person name="Berlin A."/>
            <person name="Alvarez P."/>
            <person name="Butler J."/>
            <person name="Gnerre S."/>
            <person name="Grabherr M."/>
            <person name="Mauceli E."/>
            <person name="Brockman W."/>
            <person name="Kodira C."/>
            <person name="Alvarado L."/>
            <person name="Zeng Q."/>
            <person name="Crawford M."/>
            <person name="Antoine C."/>
            <person name="Devon K."/>
            <person name="Galgiani J."/>
            <person name="Orsborn K."/>
            <person name="Lewis M.L."/>
            <person name="Nusbaum C."/>
            <person name="Galagan J."/>
            <person name="Birren B."/>
        </authorList>
    </citation>
    <scope>NUCLEOTIDE SEQUENCE [LARGE SCALE GENOMIC DNA]</scope>
    <source>
        <strain evidence="1 2">RMSCC 3488</strain>
    </source>
</reference>
<dbReference type="EMBL" id="DS268110">
    <property type="protein sequence ID" value="KMM67058.1"/>
    <property type="molecule type" value="Genomic_DNA"/>
</dbReference>
<protein>
    <submittedName>
        <fullName evidence="1">Uncharacterized protein</fullName>
    </submittedName>
</protein>
<evidence type="ECO:0000313" key="1">
    <source>
        <dbReference type="EMBL" id="KMM67058.1"/>
    </source>
</evidence>
<organism evidence="1 2">
    <name type="scientific">Coccidioides posadasii RMSCC 3488</name>
    <dbReference type="NCBI Taxonomy" id="454284"/>
    <lineage>
        <taxon>Eukaryota</taxon>
        <taxon>Fungi</taxon>
        <taxon>Dikarya</taxon>
        <taxon>Ascomycota</taxon>
        <taxon>Pezizomycotina</taxon>
        <taxon>Eurotiomycetes</taxon>
        <taxon>Eurotiomycetidae</taxon>
        <taxon>Onygenales</taxon>
        <taxon>Onygenaceae</taxon>
        <taxon>Coccidioides</taxon>
    </lineage>
</organism>